<evidence type="ECO:0000256" key="2">
    <source>
        <dbReference type="ARBA" id="ARBA00023125"/>
    </source>
</evidence>
<keyword evidence="1" id="KW-0805">Transcription regulation</keyword>
<evidence type="ECO:0000256" key="3">
    <source>
        <dbReference type="ARBA" id="ARBA00023163"/>
    </source>
</evidence>
<dbReference type="InterPro" id="IPR050204">
    <property type="entry name" value="AraC_XylS_family_regulators"/>
</dbReference>
<evidence type="ECO:0000313" key="6">
    <source>
        <dbReference type="Proteomes" id="UP001061862"/>
    </source>
</evidence>
<proteinExistence type="predicted"/>
<dbReference type="InterPro" id="IPR018060">
    <property type="entry name" value="HTH_AraC"/>
</dbReference>
<dbReference type="RefSeq" id="WP_262169239.1">
    <property type="nucleotide sequence ID" value="NZ_CP104965.1"/>
</dbReference>
<dbReference type="Proteomes" id="UP001061862">
    <property type="component" value="Chromosome"/>
</dbReference>
<keyword evidence="3" id="KW-0804">Transcription</keyword>
<dbReference type="PANTHER" id="PTHR46796">
    <property type="entry name" value="HTH-TYPE TRANSCRIPTIONAL ACTIVATOR RHAS-RELATED"/>
    <property type="match status" value="1"/>
</dbReference>
<name>A0ABY6CGE2_9HYPH</name>
<evidence type="ECO:0000256" key="1">
    <source>
        <dbReference type="ARBA" id="ARBA00023015"/>
    </source>
</evidence>
<accession>A0ABY6CGE2</accession>
<feature type="domain" description="HTH araC/xylS-type" evidence="4">
    <location>
        <begin position="195"/>
        <end position="293"/>
    </location>
</feature>
<protein>
    <submittedName>
        <fullName evidence="5">AraC family transcriptional regulator</fullName>
    </submittedName>
</protein>
<keyword evidence="2" id="KW-0238">DNA-binding</keyword>
<dbReference type="EMBL" id="CP104965">
    <property type="protein sequence ID" value="UXN70302.1"/>
    <property type="molecule type" value="Genomic_DNA"/>
</dbReference>
<dbReference type="SMART" id="SM00342">
    <property type="entry name" value="HTH_ARAC"/>
    <property type="match status" value="1"/>
</dbReference>
<organism evidence="5 6">
    <name type="scientific">Devosia neptuniae</name>
    <dbReference type="NCBI Taxonomy" id="191302"/>
    <lineage>
        <taxon>Bacteria</taxon>
        <taxon>Pseudomonadati</taxon>
        <taxon>Pseudomonadota</taxon>
        <taxon>Alphaproteobacteria</taxon>
        <taxon>Hyphomicrobiales</taxon>
        <taxon>Devosiaceae</taxon>
        <taxon>Devosia</taxon>
    </lineage>
</organism>
<sequence length="296" mass="32986">MHFWPSMTWHTEGINVVAPVKWRCLDGLMGAFWEADCQSGARGYYLADDPRIMIFFNDVSDSVRISNQSGDFSQQYRPMTRAIFIPAGVPMWTNIGATHRVTHLNLHMHKDRLLRFLAPSLGRSAALAALRSPVEIEDVEAIEALAKLLVDEISQPSRPAIYAESLANSIVASLLDIPAERNETSEGRLTQGQMNKLMVRLNTRGNGRLSVAEMAGAVGLSESWFSTVFKQTTGKTPLQWQLEKRIELAKKLLMESDLSVANIAAQLDFSDQAHLTKVFRHVAGGTPAAWRRLQAR</sequence>
<reference evidence="5 6" key="1">
    <citation type="submission" date="2022-09" db="EMBL/GenBank/DDBJ databases">
        <title>Interaction between co-microsymbionts with complementary sets of symbiotic genes in legume-rhizobium systems.</title>
        <authorList>
            <person name="Safronova V."/>
            <person name="Sazanova A."/>
            <person name="Afonin A."/>
            <person name="Chirak E."/>
        </authorList>
    </citation>
    <scope>NUCLEOTIDE SEQUENCE [LARGE SCALE GENOMIC DNA]</scope>
    <source>
        <strain evidence="5 6">A18/4-1</strain>
    </source>
</reference>
<dbReference type="SUPFAM" id="SSF46689">
    <property type="entry name" value="Homeodomain-like"/>
    <property type="match status" value="2"/>
</dbReference>
<dbReference type="PROSITE" id="PS01124">
    <property type="entry name" value="HTH_ARAC_FAMILY_2"/>
    <property type="match status" value="1"/>
</dbReference>
<gene>
    <name evidence="5" type="ORF">N8A98_03645</name>
</gene>
<evidence type="ECO:0000259" key="4">
    <source>
        <dbReference type="PROSITE" id="PS01124"/>
    </source>
</evidence>
<dbReference type="PANTHER" id="PTHR46796:SF6">
    <property type="entry name" value="ARAC SUBFAMILY"/>
    <property type="match status" value="1"/>
</dbReference>
<evidence type="ECO:0000313" key="5">
    <source>
        <dbReference type="EMBL" id="UXN70302.1"/>
    </source>
</evidence>
<dbReference type="Gene3D" id="1.10.10.60">
    <property type="entry name" value="Homeodomain-like"/>
    <property type="match status" value="2"/>
</dbReference>
<dbReference type="InterPro" id="IPR009057">
    <property type="entry name" value="Homeodomain-like_sf"/>
</dbReference>
<dbReference type="Pfam" id="PF12833">
    <property type="entry name" value="HTH_18"/>
    <property type="match status" value="1"/>
</dbReference>
<keyword evidence="6" id="KW-1185">Reference proteome</keyword>